<feature type="transmembrane region" description="Helical" evidence="6">
    <location>
        <begin position="278"/>
        <end position="301"/>
    </location>
</feature>
<reference evidence="8 9" key="1">
    <citation type="submission" date="2021-03" db="EMBL/GenBank/DDBJ databases">
        <title>Genomic Encyclopedia of Type Strains, Phase IV (KMG-IV): sequencing the most valuable type-strain genomes for metagenomic binning, comparative biology and taxonomic classification.</title>
        <authorList>
            <person name="Goeker M."/>
        </authorList>
    </citation>
    <scope>NUCLEOTIDE SEQUENCE [LARGE SCALE GENOMIC DNA]</scope>
    <source>
        <strain evidence="8 9">DSM 3984</strain>
    </source>
</reference>
<feature type="transmembrane region" description="Helical" evidence="6">
    <location>
        <begin position="546"/>
        <end position="567"/>
    </location>
</feature>
<dbReference type="Proteomes" id="UP000783390">
    <property type="component" value="Unassembled WGS sequence"/>
</dbReference>
<feature type="transmembrane region" description="Helical" evidence="6">
    <location>
        <begin position="142"/>
        <end position="169"/>
    </location>
</feature>
<feature type="transmembrane region" description="Helical" evidence="6">
    <location>
        <begin position="369"/>
        <end position="390"/>
    </location>
</feature>
<evidence type="ECO:0000256" key="2">
    <source>
        <dbReference type="ARBA" id="ARBA00022448"/>
    </source>
</evidence>
<feature type="transmembrane region" description="Helical" evidence="6">
    <location>
        <begin position="109"/>
        <end position="130"/>
    </location>
</feature>
<keyword evidence="5 6" id="KW-0472">Membrane</keyword>
<feature type="transmembrane region" description="Helical" evidence="6">
    <location>
        <begin position="82"/>
        <end position="103"/>
    </location>
</feature>
<feature type="transmembrane region" description="Helical" evidence="6">
    <location>
        <begin position="313"/>
        <end position="330"/>
    </location>
</feature>
<evidence type="ECO:0000313" key="8">
    <source>
        <dbReference type="EMBL" id="MBP1889004.1"/>
    </source>
</evidence>
<proteinExistence type="predicted"/>
<comment type="subcellular location">
    <subcellularLocation>
        <location evidence="1">Cell membrane</location>
        <topology evidence="1">Multi-pass membrane protein</topology>
    </subcellularLocation>
</comment>
<dbReference type="InterPro" id="IPR011701">
    <property type="entry name" value="MFS"/>
</dbReference>
<evidence type="ECO:0000256" key="3">
    <source>
        <dbReference type="ARBA" id="ARBA00022692"/>
    </source>
</evidence>
<dbReference type="SUPFAM" id="SSF103473">
    <property type="entry name" value="MFS general substrate transporter"/>
    <property type="match status" value="1"/>
</dbReference>
<keyword evidence="2" id="KW-0813">Transport</keyword>
<protein>
    <submittedName>
        <fullName evidence="8">EmrB/QacA subfamily drug resistance transporter</fullName>
    </submittedName>
</protein>
<sequence>MENENGYAPKVQKALMIMFLLGIFIGGMDSGIVSPARTVIADALGVGADTSVWMITIYTLAYAVIMPISGKLSDRYGKKKMFVFSVAVFGIGSALCGFSDYIGGYDALLIARVIQAIGGGGIMPVATAFIGESFPIAKRGSALGLVGATYGIATVLGPTVGSGIINLFGADNWGLLFFINVPICLIVVIMAARIRIVEQKHIDKKMDTFGSILAAIMISSIMYAVTNLNFHKFSESLRSTDVYPFLIIFVVLLPLFIYRENKAEDPIIDLNYFRNRNICLTLLMSLSVGCGMMSVVFIPQFGENSLRLAQGSGGYLITIMAVFTGIASPIGGKFIDKYSAKAVLLVGFSCTIIGTLMLSLIVAKNNSMIVLLIALAIMGAGMGLTMGTPLNYLMQTYVPKENAASAQSTLSLIKSIGIAISPNILINFIAEAGDKMPTELMKVMPKVPGTAGSMAGSIINSEVPKHIIDSFQNADVTSITGVMKEFSSFMFDKAKPAIERGMAGHLPPHTTMNEAFASMKANYLTQVDGSRVAIENTFQQTMNNGFTNLFIASAVIAAIGFILALCLTNKKKEITKK</sequence>
<feature type="transmembrane region" description="Helical" evidence="6">
    <location>
        <begin position="342"/>
        <end position="363"/>
    </location>
</feature>
<evidence type="ECO:0000256" key="4">
    <source>
        <dbReference type="ARBA" id="ARBA00022989"/>
    </source>
</evidence>
<evidence type="ECO:0000256" key="5">
    <source>
        <dbReference type="ARBA" id="ARBA00023136"/>
    </source>
</evidence>
<dbReference type="RefSeq" id="WP_209795715.1">
    <property type="nucleotide sequence ID" value="NZ_JAGGJZ010000001.1"/>
</dbReference>
<keyword evidence="4 6" id="KW-1133">Transmembrane helix</keyword>
<feature type="transmembrane region" description="Helical" evidence="6">
    <location>
        <begin position="14"/>
        <end position="32"/>
    </location>
</feature>
<dbReference type="CDD" id="cd17321">
    <property type="entry name" value="MFS_MMR_MDR_like"/>
    <property type="match status" value="1"/>
</dbReference>
<dbReference type="PANTHER" id="PTHR23501">
    <property type="entry name" value="MAJOR FACILITATOR SUPERFAMILY"/>
    <property type="match status" value="1"/>
</dbReference>
<evidence type="ECO:0000256" key="1">
    <source>
        <dbReference type="ARBA" id="ARBA00004651"/>
    </source>
</evidence>
<gene>
    <name evidence="8" type="ORF">J2Z53_000583</name>
</gene>
<organism evidence="8 9">
    <name type="scientific">Clostridium moniliforme</name>
    <dbReference type="NCBI Taxonomy" id="39489"/>
    <lineage>
        <taxon>Bacteria</taxon>
        <taxon>Bacillati</taxon>
        <taxon>Bacillota</taxon>
        <taxon>Clostridia</taxon>
        <taxon>Eubacteriales</taxon>
        <taxon>Clostridiaceae</taxon>
        <taxon>Clostridium</taxon>
    </lineage>
</organism>
<dbReference type="InterPro" id="IPR036259">
    <property type="entry name" value="MFS_trans_sf"/>
</dbReference>
<dbReference type="Gene3D" id="1.20.1250.20">
    <property type="entry name" value="MFS general substrate transporter like domains"/>
    <property type="match status" value="2"/>
</dbReference>
<feature type="transmembrane region" description="Helical" evidence="6">
    <location>
        <begin position="52"/>
        <end position="70"/>
    </location>
</feature>
<evidence type="ECO:0000256" key="6">
    <source>
        <dbReference type="SAM" id="Phobius"/>
    </source>
</evidence>
<feature type="domain" description="Major facilitator superfamily (MFS) profile" evidence="7">
    <location>
        <begin position="15"/>
        <end position="572"/>
    </location>
</feature>
<keyword evidence="3 6" id="KW-0812">Transmembrane</keyword>
<dbReference type="Pfam" id="PF07690">
    <property type="entry name" value="MFS_1"/>
    <property type="match status" value="1"/>
</dbReference>
<keyword evidence="9" id="KW-1185">Reference proteome</keyword>
<evidence type="ECO:0000259" key="7">
    <source>
        <dbReference type="PROSITE" id="PS50850"/>
    </source>
</evidence>
<dbReference type="EMBL" id="JAGGJZ010000001">
    <property type="protein sequence ID" value="MBP1889004.1"/>
    <property type="molecule type" value="Genomic_DNA"/>
</dbReference>
<feature type="transmembrane region" description="Helical" evidence="6">
    <location>
        <begin position="242"/>
        <end position="258"/>
    </location>
</feature>
<feature type="transmembrane region" description="Helical" evidence="6">
    <location>
        <begin position="175"/>
        <end position="196"/>
    </location>
</feature>
<dbReference type="InterPro" id="IPR020846">
    <property type="entry name" value="MFS_dom"/>
</dbReference>
<comment type="caution">
    <text evidence="8">The sequence shown here is derived from an EMBL/GenBank/DDBJ whole genome shotgun (WGS) entry which is preliminary data.</text>
</comment>
<feature type="transmembrane region" description="Helical" evidence="6">
    <location>
        <begin position="411"/>
        <end position="430"/>
    </location>
</feature>
<feature type="transmembrane region" description="Helical" evidence="6">
    <location>
        <begin position="208"/>
        <end position="230"/>
    </location>
</feature>
<dbReference type="PROSITE" id="PS50850">
    <property type="entry name" value="MFS"/>
    <property type="match status" value="1"/>
</dbReference>
<name>A0ABS4EYD0_9CLOT</name>
<dbReference type="PANTHER" id="PTHR23501:SF190">
    <property type="entry name" value="MAJOR FACILITATOR SUPERFAMILY MFS_1"/>
    <property type="match status" value="1"/>
</dbReference>
<evidence type="ECO:0000313" key="9">
    <source>
        <dbReference type="Proteomes" id="UP000783390"/>
    </source>
</evidence>
<accession>A0ABS4EYD0</accession>